<accession>A0A918A421</accession>
<dbReference type="AlphaFoldDB" id="A0A918A421"/>
<protein>
    <submittedName>
        <fullName evidence="1">Uncharacterized protein</fullName>
    </submittedName>
</protein>
<keyword evidence="2" id="KW-1185">Reference proteome</keyword>
<evidence type="ECO:0000313" key="1">
    <source>
        <dbReference type="EMBL" id="GGP04014.1"/>
    </source>
</evidence>
<proteinExistence type="predicted"/>
<organism evidence="1 2">
    <name type="scientific">Nonomuraea glycinis</name>
    <dbReference type="NCBI Taxonomy" id="2047744"/>
    <lineage>
        <taxon>Bacteria</taxon>
        <taxon>Bacillati</taxon>
        <taxon>Actinomycetota</taxon>
        <taxon>Actinomycetes</taxon>
        <taxon>Streptosporangiales</taxon>
        <taxon>Streptosporangiaceae</taxon>
        <taxon>Nonomuraea</taxon>
    </lineage>
</organism>
<reference evidence="1" key="2">
    <citation type="submission" date="2020-09" db="EMBL/GenBank/DDBJ databases">
        <authorList>
            <person name="Sun Q."/>
            <person name="Zhou Y."/>
        </authorList>
    </citation>
    <scope>NUCLEOTIDE SEQUENCE</scope>
    <source>
        <strain evidence="1">CGMCC 4.7430</strain>
    </source>
</reference>
<evidence type="ECO:0000313" key="2">
    <source>
        <dbReference type="Proteomes" id="UP000660745"/>
    </source>
</evidence>
<dbReference type="Proteomes" id="UP000660745">
    <property type="component" value="Unassembled WGS sequence"/>
</dbReference>
<dbReference type="EMBL" id="BMNK01000002">
    <property type="protein sequence ID" value="GGP04014.1"/>
    <property type="molecule type" value="Genomic_DNA"/>
</dbReference>
<sequence>MSTSQAGLDKSASRYRLGLSCLERDAVQHAVAADGGISLCGEQVSPLPTLGWSLPFVPTVTRACRACVRLAEKPDGVVPHGQS</sequence>
<reference evidence="1" key="1">
    <citation type="journal article" date="2014" name="Int. J. Syst. Evol. Microbiol.">
        <title>Complete genome sequence of Corynebacterium casei LMG S-19264T (=DSM 44701T), isolated from a smear-ripened cheese.</title>
        <authorList>
            <consortium name="US DOE Joint Genome Institute (JGI-PGF)"/>
            <person name="Walter F."/>
            <person name="Albersmeier A."/>
            <person name="Kalinowski J."/>
            <person name="Ruckert C."/>
        </authorList>
    </citation>
    <scope>NUCLEOTIDE SEQUENCE</scope>
    <source>
        <strain evidence="1">CGMCC 4.7430</strain>
    </source>
</reference>
<gene>
    <name evidence="1" type="ORF">GCM10012278_17620</name>
</gene>
<comment type="caution">
    <text evidence="1">The sequence shown here is derived from an EMBL/GenBank/DDBJ whole genome shotgun (WGS) entry which is preliminary data.</text>
</comment>
<name>A0A918A421_9ACTN</name>